<dbReference type="Proteomes" id="UP001595766">
    <property type="component" value="Unassembled WGS sequence"/>
</dbReference>
<evidence type="ECO:0000313" key="1">
    <source>
        <dbReference type="EMBL" id="MFC3978368.1"/>
    </source>
</evidence>
<protein>
    <submittedName>
        <fullName evidence="1">Uncharacterized protein</fullName>
    </submittedName>
</protein>
<name>A0ABV8ETC0_9BACT</name>
<dbReference type="EMBL" id="JBHSAV010000094">
    <property type="protein sequence ID" value="MFC3978368.1"/>
    <property type="molecule type" value="Genomic_DNA"/>
</dbReference>
<accession>A0ABV8ETC0</accession>
<sequence>MEKLLKNGEVYFNTVEYFRKNDVGDYLRGDFAEGLKYSQLINFRSPSLEEFGIKFRNAKINGDTDISHLFSMYMVTSEFWEGKIHFDKRILEFGDYALIINPREFLEKVMKASKYEIKYGPAVYYKTPPIPISLNSFSKREEFKYQNEFRFVINSSSKKPIIIKIGDISDIATMIPTETLLKIEFLKN</sequence>
<organism evidence="1 2">
    <name type="scientific">Belliella kenyensis</name>
    <dbReference type="NCBI Taxonomy" id="1472724"/>
    <lineage>
        <taxon>Bacteria</taxon>
        <taxon>Pseudomonadati</taxon>
        <taxon>Bacteroidota</taxon>
        <taxon>Cytophagia</taxon>
        <taxon>Cytophagales</taxon>
        <taxon>Cyclobacteriaceae</taxon>
        <taxon>Belliella</taxon>
    </lineage>
</organism>
<gene>
    <name evidence="1" type="ORF">ACFOUP_18440</name>
</gene>
<reference evidence="2" key="1">
    <citation type="journal article" date="2019" name="Int. J. Syst. Evol. Microbiol.">
        <title>The Global Catalogue of Microorganisms (GCM) 10K type strain sequencing project: providing services to taxonomists for standard genome sequencing and annotation.</title>
        <authorList>
            <consortium name="The Broad Institute Genomics Platform"/>
            <consortium name="The Broad Institute Genome Sequencing Center for Infectious Disease"/>
            <person name="Wu L."/>
            <person name="Ma J."/>
        </authorList>
    </citation>
    <scope>NUCLEOTIDE SEQUENCE [LARGE SCALE GENOMIC DNA]</scope>
    <source>
        <strain evidence="2">CECT 8551</strain>
    </source>
</reference>
<evidence type="ECO:0000313" key="2">
    <source>
        <dbReference type="Proteomes" id="UP001595766"/>
    </source>
</evidence>
<keyword evidence="2" id="KW-1185">Reference proteome</keyword>
<dbReference type="RefSeq" id="WP_241295040.1">
    <property type="nucleotide sequence ID" value="NZ_JAKZGR010000008.1"/>
</dbReference>
<proteinExistence type="predicted"/>
<comment type="caution">
    <text evidence="1">The sequence shown here is derived from an EMBL/GenBank/DDBJ whole genome shotgun (WGS) entry which is preliminary data.</text>
</comment>